<accession>R1ATF7</accession>
<protein>
    <submittedName>
        <fullName evidence="2">Transcriptional regulator</fullName>
    </submittedName>
</protein>
<dbReference type="InterPro" id="IPR018656">
    <property type="entry name" value="DUF2087"/>
</dbReference>
<dbReference type="InterPro" id="IPR036388">
    <property type="entry name" value="WH-like_DNA-bd_sf"/>
</dbReference>
<dbReference type="PATRIC" id="fig|1304284.3.peg.1522"/>
<dbReference type="STRING" id="1304284.L21TH_1553"/>
<dbReference type="OrthoDB" id="9789954at2"/>
<dbReference type="EMBL" id="ARZA01000176">
    <property type="protein sequence ID" value="EOD00403.1"/>
    <property type="molecule type" value="Genomic_DNA"/>
</dbReference>
<dbReference type="AlphaFoldDB" id="R1ATF7"/>
<gene>
    <name evidence="2" type="ORF">L21TH_1553</name>
</gene>
<dbReference type="SUPFAM" id="SSF46894">
    <property type="entry name" value="C-terminal effector domain of the bipartite response regulators"/>
    <property type="match status" value="1"/>
</dbReference>
<dbReference type="GO" id="GO:0006355">
    <property type="term" value="P:regulation of DNA-templated transcription"/>
    <property type="evidence" value="ECO:0007669"/>
    <property type="project" value="InterPro"/>
</dbReference>
<sequence>MKNIDELFWNATVEEIKRGYIYDNSAEEYICLICGEKFIKGIIYPYNNYFCDAEKAVKNHIKEKHGSTFNYLINMNKKYTGLTDTQKEILKYFYEGLSDKEIVKAQGGGSSSTVRSHRFKLKEKEKQAKVFLAIMGLLNSSKKERNQKGQEFINIHKGATMVDERYAITEKEREKILKNYFKNGKLSNLPRKEKRKIIVFQYIIKQFDSNKKYTEKEVNHILKKIYDDYVTIRRYLIEYGFMERSDDCSQYWVKL</sequence>
<evidence type="ECO:0000313" key="3">
    <source>
        <dbReference type="Proteomes" id="UP000013378"/>
    </source>
</evidence>
<dbReference type="Gene3D" id="1.10.10.10">
    <property type="entry name" value="Winged helix-like DNA-binding domain superfamily/Winged helix DNA-binding domain"/>
    <property type="match status" value="1"/>
</dbReference>
<dbReference type="RefSeq" id="WP_006313495.1">
    <property type="nucleotide sequence ID" value="NZ_ARZA01000176.1"/>
</dbReference>
<name>R1ATF7_9FIRM</name>
<dbReference type="eggNOG" id="COG3860">
    <property type="taxonomic scope" value="Bacteria"/>
</dbReference>
<feature type="domain" description="DUF2087" evidence="1">
    <location>
        <begin position="185"/>
        <end position="253"/>
    </location>
</feature>
<comment type="caution">
    <text evidence="2">The sequence shown here is derived from an EMBL/GenBank/DDBJ whole genome shotgun (WGS) entry which is preliminary data.</text>
</comment>
<evidence type="ECO:0000259" key="1">
    <source>
        <dbReference type="Pfam" id="PF09860"/>
    </source>
</evidence>
<keyword evidence="3" id="KW-1185">Reference proteome</keyword>
<dbReference type="InterPro" id="IPR016032">
    <property type="entry name" value="Sig_transdc_resp-reg_C-effctor"/>
</dbReference>
<evidence type="ECO:0000313" key="2">
    <source>
        <dbReference type="EMBL" id="EOD00403.1"/>
    </source>
</evidence>
<reference evidence="2 3" key="1">
    <citation type="journal article" date="2015" name="Geomicrobiol. J.">
        <title>Caldisalinibacter kiritimatiensis gen. nov., sp. nov., a moderately thermohalophilic thiosulfate-reducing bacterium from a hypersaline microbial mat.</title>
        <authorList>
            <person name="Ben Hania W."/>
            <person name="Joseph M."/>
            <person name="Fiebig A."/>
            <person name="Bunk B."/>
            <person name="Klenk H.-P."/>
            <person name="Fardeau M.-L."/>
            <person name="Spring S."/>
        </authorList>
    </citation>
    <scope>NUCLEOTIDE SEQUENCE [LARGE SCALE GENOMIC DNA]</scope>
    <source>
        <strain evidence="2 3">L21-TH-D2</strain>
    </source>
</reference>
<dbReference type="Proteomes" id="UP000013378">
    <property type="component" value="Unassembled WGS sequence"/>
</dbReference>
<dbReference type="GO" id="GO:0003677">
    <property type="term" value="F:DNA binding"/>
    <property type="evidence" value="ECO:0007669"/>
    <property type="project" value="InterPro"/>
</dbReference>
<dbReference type="Pfam" id="PF09860">
    <property type="entry name" value="DUF2087"/>
    <property type="match status" value="1"/>
</dbReference>
<proteinExistence type="predicted"/>
<organism evidence="2 3">
    <name type="scientific">Caldisalinibacter kiritimatiensis</name>
    <dbReference type="NCBI Taxonomy" id="1304284"/>
    <lineage>
        <taxon>Bacteria</taxon>
        <taxon>Bacillati</taxon>
        <taxon>Bacillota</taxon>
        <taxon>Tissierellia</taxon>
        <taxon>Tissierellales</taxon>
        <taxon>Thermohalobacteraceae</taxon>
        <taxon>Caldisalinibacter</taxon>
    </lineage>
</organism>